<evidence type="ECO:0000256" key="1">
    <source>
        <dbReference type="SAM" id="MobiDB-lite"/>
    </source>
</evidence>
<reference evidence="2 3" key="1">
    <citation type="submission" date="2016-06" db="EMBL/GenBank/DDBJ databases">
        <authorList>
            <person name="Kjaerup R.B."/>
            <person name="Dalgaard T.S."/>
            <person name="Juul-Madsen H.R."/>
        </authorList>
    </citation>
    <scope>NUCLEOTIDE SEQUENCE [LARGE SCALE GENOMIC DNA]</scope>
</reference>
<proteinExistence type="predicted"/>
<organism evidence="2 3">
    <name type="scientific">Zymoseptoria tritici (strain ST99CH_3D7)</name>
    <dbReference type="NCBI Taxonomy" id="1276538"/>
    <lineage>
        <taxon>Eukaryota</taxon>
        <taxon>Fungi</taxon>
        <taxon>Dikarya</taxon>
        <taxon>Ascomycota</taxon>
        <taxon>Pezizomycotina</taxon>
        <taxon>Dothideomycetes</taxon>
        <taxon>Dothideomycetidae</taxon>
        <taxon>Mycosphaerellales</taxon>
        <taxon>Mycosphaerellaceae</taxon>
        <taxon>Zymoseptoria</taxon>
    </lineage>
</organism>
<feature type="compositionally biased region" description="Basic residues" evidence="1">
    <location>
        <begin position="1"/>
        <end position="32"/>
    </location>
</feature>
<evidence type="ECO:0000313" key="2">
    <source>
        <dbReference type="EMBL" id="SMQ50345.1"/>
    </source>
</evidence>
<accession>A0A1X7RSG1</accession>
<dbReference type="EMBL" id="LT853695">
    <property type="protein sequence ID" value="SMQ50345.1"/>
    <property type="molecule type" value="Genomic_DNA"/>
</dbReference>
<protein>
    <submittedName>
        <fullName evidence="2">Uncharacterized protein</fullName>
    </submittedName>
</protein>
<keyword evidence="3" id="KW-1185">Reference proteome</keyword>
<dbReference type="AlphaFoldDB" id="A0A1X7RSG1"/>
<gene>
    <name evidence="2" type="ORF">ZT3D7_G5498</name>
</gene>
<sequence length="68" mass="7899">MPRSRSRSRSRSRPRSSSHRSHRSHRSGRKSKGGGFFTPKVIFTAVFGAFMLSRLHKRKKDREQDGKD</sequence>
<name>A0A1X7RSG1_ZYMT9</name>
<dbReference type="Proteomes" id="UP000215127">
    <property type="component" value="Chromosome 4"/>
</dbReference>
<feature type="region of interest" description="Disordered" evidence="1">
    <location>
        <begin position="1"/>
        <end position="37"/>
    </location>
</feature>
<evidence type="ECO:0000313" key="3">
    <source>
        <dbReference type="Proteomes" id="UP000215127"/>
    </source>
</evidence>